<evidence type="ECO:0000256" key="2">
    <source>
        <dbReference type="ARBA" id="ARBA00025783"/>
    </source>
</evidence>
<comment type="caution">
    <text evidence="8">The sequence shown here is derived from an EMBL/GenBank/DDBJ whole genome shotgun (WGS) entry which is preliminary data.</text>
</comment>
<evidence type="ECO:0000256" key="3">
    <source>
        <dbReference type="ARBA" id="ARBA00047418"/>
    </source>
</evidence>
<accession>A0AAD9UJL2</accession>
<dbReference type="AlphaFoldDB" id="A0AAD9UJL2"/>
<keyword evidence="9" id="KW-1185">Reference proteome</keyword>
<dbReference type="Pfam" id="PF09445">
    <property type="entry name" value="Methyltransf_15"/>
    <property type="match status" value="1"/>
</dbReference>
<name>A0AAD9UJL2_RIDPI</name>
<dbReference type="GO" id="GO:0071164">
    <property type="term" value="F:RNA cap trimethylguanosine synthase activity"/>
    <property type="evidence" value="ECO:0007669"/>
    <property type="project" value="TreeGrafter"/>
</dbReference>
<organism evidence="8 9">
    <name type="scientific">Ridgeia piscesae</name>
    <name type="common">Tubeworm</name>
    <dbReference type="NCBI Taxonomy" id="27915"/>
    <lineage>
        <taxon>Eukaryota</taxon>
        <taxon>Metazoa</taxon>
        <taxon>Spiralia</taxon>
        <taxon>Lophotrochozoa</taxon>
        <taxon>Annelida</taxon>
        <taxon>Polychaeta</taxon>
        <taxon>Sedentaria</taxon>
        <taxon>Canalipalpata</taxon>
        <taxon>Sabellida</taxon>
        <taxon>Siboglinidae</taxon>
        <taxon>Ridgeia</taxon>
    </lineage>
</organism>
<evidence type="ECO:0000256" key="1">
    <source>
        <dbReference type="ARBA" id="ARBA00018517"/>
    </source>
</evidence>
<evidence type="ECO:0000256" key="5">
    <source>
        <dbReference type="ARBA" id="ARBA00048763"/>
    </source>
</evidence>
<evidence type="ECO:0000256" key="6">
    <source>
        <dbReference type="ARBA" id="ARBA00049075"/>
    </source>
</evidence>
<comment type="similarity">
    <text evidence="2">Belongs to the methyltransferase superfamily. Trimethylguanosine synthase family.</text>
</comment>
<dbReference type="PANTHER" id="PTHR14741">
    <property type="entry name" value="S-ADENOSYLMETHIONINE-DEPENDENT METHYLTRANSFERASE RELATED"/>
    <property type="match status" value="1"/>
</dbReference>
<dbReference type="Gene3D" id="3.40.50.150">
    <property type="entry name" value="Vaccinia Virus protein VP39"/>
    <property type="match status" value="1"/>
</dbReference>
<comment type="catalytic activity">
    <reaction evidence="6">
        <text>a 5'-end (N(7)-methyl 5'-triphosphoguanosine)-ribonucleoside in snRNA + S-adenosyl-L-methionine = a 5'-end (N(2),N(7)-dimethyl 5'-triphosphoguanosine)-ribonucleoside in snRNA + S-adenosyl-L-homocysteine + H(+)</text>
        <dbReference type="Rhea" id="RHEA:78471"/>
        <dbReference type="Rhea" id="RHEA-COMP:19085"/>
        <dbReference type="Rhea" id="RHEA-COMP:19087"/>
        <dbReference type="ChEBI" id="CHEBI:15378"/>
        <dbReference type="ChEBI" id="CHEBI:57856"/>
        <dbReference type="ChEBI" id="CHEBI:59789"/>
        <dbReference type="ChEBI" id="CHEBI:156461"/>
        <dbReference type="ChEBI" id="CHEBI:172880"/>
    </reaction>
    <physiologicalReaction direction="left-to-right" evidence="6">
        <dbReference type="Rhea" id="RHEA:78472"/>
    </physiologicalReaction>
</comment>
<reference evidence="8" key="1">
    <citation type="journal article" date="2023" name="Mol. Biol. Evol.">
        <title>Third-Generation Sequencing Reveals the Adaptive Role of the Epigenome in Three Deep-Sea Polychaetes.</title>
        <authorList>
            <person name="Perez M."/>
            <person name="Aroh O."/>
            <person name="Sun Y."/>
            <person name="Lan Y."/>
            <person name="Juniper S.K."/>
            <person name="Young C.R."/>
            <person name="Angers B."/>
            <person name="Qian P.Y."/>
        </authorList>
    </citation>
    <scope>NUCLEOTIDE SEQUENCE</scope>
    <source>
        <strain evidence="8">R07B-5</strain>
    </source>
</reference>
<evidence type="ECO:0000313" key="9">
    <source>
        <dbReference type="Proteomes" id="UP001209878"/>
    </source>
</evidence>
<comment type="catalytic activity">
    <reaction evidence="3">
        <text>a 5'-end (N(2),N(7)-dimethyl 5'-triphosphoguanosine)-ribonucleoside in snoRNA + S-adenosyl-L-methionine = a 5'-end (N(2),N(2),N(7)-trimethyl 5'-triphosphoguanosine)-ribonucleoside in snoRNA + S-adenosyl-L-homocysteine + H(+)</text>
        <dbReference type="Rhea" id="RHEA:78507"/>
        <dbReference type="Rhea" id="RHEA-COMP:19088"/>
        <dbReference type="Rhea" id="RHEA-COMP:19090"/>
        <dbReference type="ChEBI" id="CHEBI:15378"/>
        <dbReference type="ChEBI" id="CHEBI:57856"/>
        <dbReference type="ChEBI" id="CHEBI:59789"/>
        <dbReference type="ChEBI" id="CHEBI:167623"/>
        <dbReference type="ChEBI" id="CHEBI:172880"/>
    </reaction>
    <physiologicalReaction direction="left-to-right" evidence="3">
        <dbReference type="Rhea" id="RHEA:78508"/>
    </physiologicalReaction>
</comment>
<comment type="catalytic activity">
    <reaction evidence="5">
        <text>a 5'-end (N(2),N(7)-dimethyl 5'-triphosphoguanosine)-ribonucleoside in snRNA + S-adenosyl-L-methionine = a 5'-end (N(2),N(2),N(7)-trimethyl 5'-triphosphoguanosine)-ribonucleoside in snRNA + S-adenosyl-L-homocysteine + H(+)</text>
        <dbReference type="Rhea" id="RHEA:78479"/>
        <dbReference type="Rhea" id="RHEA-COMP:19087"/>
        <dbReference type="Rhea" id="RHEA-COMP:19089"/>
        <dbReference type="ChEBI" id="CHEBI:15378"/>
        <dbReference type="ChEBI" id="CHEBI:57856"/>
        <dbReference type="ChEBI" id="CHEBI:59789"/>
        <dbReference type="ChEBI" id="CHEBI:167623"/>
        <dbReference type="ChEBI" id="CHEBI:172880"/>
    </reaction>
    <physiologicalReaction direction="left-to-right" evidence="5">
        <dbReference type="Rhea" id="RHEA:78480"/>
    </physiologicalReaction>
</comment>
<evidence type="ECO:0000256" key="7">
    <source>
        <dbReference type="ARBA" id="ARBA00049790"/>
    </source>
</evidence>
<dbReference type="GO" id="GO:0005634">
    <property type="term" value="C:nucleus"/>
    <property type="evidence" value="ECO:0007669"/>
    <property type="project" value="TreeGrafter"/>
</dbReference>
<sequence>MQLAPSLCADVVFLSPPWGGPNYLQAEVFDLKTMILLDGFDVFEKTQLITDNIAYFLPRNTDMEQLTSLAGPGGRVEVEQNFLNHKLKTITAYFGELIDDTEADT</sequence>
<protein>
    <recommendedName>
        <fullName evidence="1">Trimethylguanosine synthase</fullName>
    </recommendedName>
    <alternativeName>
        <fullName evidence="7">Cap-specific guanine-N(2) methyltransferase</fullName>
    </alternativeName>
</protein>
<proteinExistence type="inferred from homology"/>
<dbReference type="PANTHER" id="PTHR14741:SF32">
    <property type="entry name" value="TRIMETHYLGUANOSINE SYNTHASE"/>
    <property type="match status" value="1"/>
</dbReference>
<gene>
    <name evidence="8" type="ORF">NP493_48g01082</name>
</gene>
<evidence type="ECO:0000313" key="8">
    <source>
        <dbReference type="EMBL" id="KAK2191637.1"/>
    </source>
</evidence>
<dbReference type="InterPro" id="IPR029063">
    <property type="entry name" value="SAM-dependent_MTases_sf"/>
</dbReference>
<dbReference type="EMBL" id="JAODUO010000048">
    <property type="protein sequence ID" value="KAK2191637.1"/>
    <property type="molecule type" value="Genomic_DNA"/>
</dbReference>
<evidence type="ECO:0000256" key="4">
    <source>
        <dbReference type="ARBA" id="ARBA00048740"/>
    </source>
</evidence>
<dbReference type="Proteomes" id="UP001209878">
    <property type="component" value="Unassembled WGS sequence"/>
</dbReference>
<comment type="catalytic activity">
    <reaction evidence="4">
        <text>a 5'-end (N(7)-methyl 5'-triphosphoguanosine)-ribonucleoside in snoRNA + S-adenosyl-L-methionine = a 5'-end (N(2),N(7)-dimethyl 5'-triphosphoguanosine)-ribonucleoside in snoRNA + S-adenosyl-L-homocysteine + H(+)</text>
        <dbReference type="Rhea" id="RHEA:78475"/>
        <dbReference type="Rhea" id="RHEA-COMP:19086"/>
        <dbReference type="Rhea" id="RHEA-COMP:19088"/>
        <dbReference type="ChEBI" id="CHEBI:15378"/>
        <dbReference type="ChEBI" id="CHEBI:57856"/>
        <dbReference type="ChEBI" id="CHEBI:59789"/>
        <dbReference type="ChEBI" id="CHEBI:156461"/>
        <dbReference type="ChEBI" id="CHEBI:172880"/>
    </reaction>
    <physiologicalReaction direction="left-to-right" evidence="4">
        <dbReference type="Rhea" id="RHEA:78476"/>
    </physiologicalReaction>
</comment>
<dbReference type="InterPro" id="IPR019012">
    <property type="entry name" value="RNA_cap_Gua-N2-MeTrfase"/>
</dbReference>